<dbReference type="CDD" id="cd04301">
    <property type="entry name" value="NAT_SF"/>
    <property type="match status" value="1"/>
</dbReference>
<dbReference type="OrthoDB" id="9796381at2"/>
<dbReference type="HOGENOM" id="CLU_013985_13_0_10"/>
<dbReference type="InterPro" id="IPR016181">
    <property type="entry name" value="Acyl_CoA_acyltransferase"/>
</dbReference>
<dbReference type="KEGG" id="rbc:BN938_0617"/>
<dbReference type="InterPro" id="IPR000182">
    <property type="entry name" value="GNAT_dom"/>
</dbReference>
<protein>
    <submittedName>
        <fullName evidence="2">Acetyltransferase</fullName>
        <ecNumber evidence="2">2.3.1.-</ecNumber>
    </submittedName>
</protein>
<dbReference type="Gene3D" id="3.40.630.30">
    <property type="match status" value="1"/>
</dbReference>
<evidence type="ECO:0000313" key="2">
    <source>
        <dbReference type="EMBL" id="CDN30722.1"/>
    </source>
</evidence>
<name>A0A060R6R7_9BACT</name>
<keyword evidence="2" id="KW-0012">Acyltransferase</keyword>
<keyword evidence="2" id="KW-0808">Transferase</keyword>
<sequence>MILTPTKTENIPAIMNLVAQAQSYLAKQGIDQWQDGYPDEQTIKNDIAQGESYVVYNNESEVIATIVVSFEAEDTYRTIEGQWLTENPYCVMHRMAIRDDYKGRGVTYDIFRKVEQMAVERGIKSIRLDTHEQNIAMRRISNKLGYRYCGIIYVRGNSPRLAYEKILK</sequence>
<reference evidence="2 3" key="1">
    <citation type="journal article" date="2015" name="Genome Announc.">
        <title>Complete Genome Sequence of the Novel Leech Symbiont Mucinivorans hirudinis M3T.</title>
        <authorList>
            <person name="Nelson M.C."/>
            <person name="Bomar L."/>
            <person name="Graf J."/>
        </authorList>
    </citation>
    <scope>NUCLEOTIDE SEQUENCE [LARGE SCALE GENOMIC DNA]</scope>
    <source>
        <strain evidence="3">M3</strain>
    </source>
</reference>
<dbReference type="EC" id="2.3.1.-" evidence="2"/>
<organism evidence="2 3">
    <name type="scientific">Mucinivorans hirudinis</name>
    <dbReference type="NCBI Taxonomy" id="1433126"/>
    <lineage>
        <taxon>Bacteria</taxon>
        <taxon>Pseudomonadati</taxon>
        <taxon>Bacteroidota</taxon>
        <taxon>Bacteroidia</taxon>
        <taxon>Bacteroidales</taxon>
        <taxon>Rikenellaceae</taxon>
        <taxon>Mucinivorans</taxon>
    </lineage>
</organism>
<dbReference type="PROSITE" id="PS51186">
    <property type="entry name" value="GNAT"/>
    <property type="match status" value="1"/>
</dbReference>
<gene>
    <name evidence="2" type="ORF">BN938_0617</name>
</gene>
<dbReference type="eggNOG" id="COG0456">
    <property type="taxonomic scope" value="Bacteria"/>
</dbReference>
<dbReference type="Pfam" id="PF00583">
    <property type="entry name" value="Acetyltransf_1"/>
    <property type="match status" value="1"/>
</dbReference>
<dbReference type="STRING" id="1433126.BN938_0617"/>
<proteinExistence type="predicted"/>
<feature type="domain" description="N-acetyltransferase" evidence="1">
    <location>
        <begin position="1"/>
        <end position="168"/>
    </location>
</feature>
<dbReference type="EMBL" id="HG934468">
    <property type="protein sequence ID" value="CDN30722.1"/>
    <property type="molecule type" value="Genomic_DNA"/>
</dbReference>
<keyword evidence="3" id="KW-1185">Reference proteome</keyword>
<dbReference type="Proteomes" id="UP000027616">
    <property type="component" value="Chromosome I"/>
</dbReference>
<dbReference type="GO" id="GO:0016747">
    <property type="term" value="F:acyltransferase activity, transferring groups other than amino-acyl groups"/>
    <property type="evidence" value="ECO:0007669"/>
    <property type="project" value="InterPro"/>
</dbReference>
<dbReference type="SUPFAM" id="SSF55729">
    <property type="entry name" value="Acyl-CoA N-acyltransferases (Nat)"/>
    <property type="match status" value="1"/>
</dbReference>
<evidence type="ECO:0000259" key="1">
    <source>
        <dbReference type="PROSITE" id="PS51186"/>
    </source>
</evidence>
<dbReference type="AlphaFoldDB" id="A0A060R6R7"/>
<evidence type="ECO:0000313" key="3">
    <source>
        <dbReference type="Proteomes" id="UP000027616"/>
    </source>
</evidence>
<accession>A0A060R6R7</accession>